<gene>
    <name evidence="2" type="ORF">MMUR_05590</name>
</gene>
<comment type="caution">
    <text evidence="2">The sequence shown here is derived from an EMBL/GenBank/DDBJ whole genome shotgun (WGS) entry which is preliminary data.</text>
</comment>
<dbReference type="EMBL" id="BLKT01000003">
    <property type="protein sequence ID" value="GFG56423.1"/>
    <property type="molecule type" value="Genomic_DNA"/>
</dbReference>
<organism evidence="2 3">
    <name type="scientific">Mycolicibacterium murale</name>
    <dbReference type="NCBI Taxonomy" id="182220"/>
    <lineage>
        <taxon>Bacteria</taxon>
        <taxon>Bacillati</taxon>
        <taxon>Actinomycetota</taxon>
        <taxon>Actinomycetes</taxon>
        <taxon>Mycobacteriales</taxon>
        <taxon>Mycobacteriaceae</taxon>
        <taxon>Mycolicibacterium</taxon>
    </lineage>
</organism>
<dbReference type="AlphaFoldDB" id="A0A7I9WFC0"/>
<reference evidence="2 3" key="1">
    <citation type="journal article" date="2019" name="Emerg. Microbes Infect.">
        <title>Comprehensive subspecies identification of 175 nontuberculous mycobacteria species based on 7547 genomic profiles.</title>
        <authorList>
            <person name="Matsumoto Y."/>
            <person name="Kinjo T."/>
            <person name="Motooka D."/>
            <person name="Nabeya D."/>
            <person name="Jung N."/>
            <person name="Uechi K."/>
            <person name="Horii T."/>
            <person name="Iida T."/>
            <person name="Fujita J."/>
            <person name="Nakamura S."/>
        </authorList>
    </citation>
    <scope>NUCLEOTIDE SEQUENCE [LARGE SCALE GENOMIC DNA]</scope>
    <source>
        <strain evidence="2 3">JCM 13392</strain>
    </source>
</reference>
<accession>A0A7I9WFC0</accession>
<protein>
    <submittedName>
        <fullName evidence="2">Uncharacterized protein</fullName>
    </submittedName>
</protein>
<evidence type="ECO:0000313" key="3">
    <source>
        <dbReference type="Proteomes" id="UP000465241"/>
    </source>
</evidence>
<name>A0A7I9WFC0_9MYCO</name>
<dbReference type="Proteomes" id="UP000465241">
    <property type="component" value="Unassembled WGS sequence"/>
</dbReference>
<evidence type="ECO:0000256" key="1">
    <source>
        <dbReference type="SAM" id="MobiDB-lite"/>
    </source>
</evidence>
<evidence type="ECO:0000313" key="2">
    <source>
        <dbReference type="EMBL" id="GFG56423.1"/>
    </source>
</evidence>
<sequence length="94" mass="10396">MDAIDSDPQAAVPNPGDEVKPKDLVSISAWLNKVPASVVWGWLSATRPLVYGTMFSFVRHGLPSWERERAESEVQAAILERNREVHHGADDGDD</sequence>
<keyword evidence="3" id="KW-1185">Reference proteome</keyword>
<feature type="region of interest" description="Disordered" evidence="1">
    <location>
        <begin position="1"/>
        <end position="20"/>
    </location>
</feature>
<proteinExistence type="predicted"/>